<name>A0AA39LAV5_SARSR</name>
<dbReference type="InterPro" id="IPR029044">
    <property type="entry name" value="Nucleotide-diphossugar_trans"/>
</dbReference>
<dbReference type="Gene3D" id="3.90.550.10">
    <property type="entry name" value="Spore Coat Polysaccharide Biosynthesis Protein SpsA, Chain A"/>
    <property type="match status" value="1"/>
</dbReference>
<dbReference type="PANTHER" id="PTHR43867:SF2">
    <property type="entry name" value="CELLULOSE SYNTHASE CATALYTIC SUBUNIT A [UDP-FORMING]"/>
    <property type="match status" value="1"/>
</dbReference>
<dbReference type="Pfam" id="PF13632">
    <property type="entry name" value="Glyco_trans_2_3"/>
    <property type="match status" value="1"/>
</dbReference>
<feature type="compositionally biased region" description="Polar residues" evidence="7">
    <location>
        <begin position="55"/>
        <end position="67"/>
    </location>
</feature>
<gene>
    <name evidence="10" type="ORF">NLU13_0508</name>
</gene>
<evidence type="ECO:0000256" key="1">
    <source>
        <dbReference type="ARBA" id="ARBA00004141"/>
    </source>
</evidence>
<evidence type="ECO:0000313" key="11">
    <source>
        <dbReference type="Proteomes" id="UP001175261"/>
    </source>
</evidence>
<dbReference type="GO" id="GO:0016757">
    <property type="term" value="F:glycosyltransferase activity"/>
    <property type="evidence" value="ECO:0007669"/>
    <property type="project" value="UniProtKB-KW"/>
</dbReference>
<feature type="region of interest" description="Disordered" evidence="7">
    <location>
        <begin position="143"/>
        <end position="162"/>
    </location>
</feature>
<sequence>MSQARRLSGSSVEPDSPTTPPPAWLNRSAHSNGPRLQPTVPLTALAEEDSGASDARSQASSLSFTETGSAASINFRTPEWVETEISTSEEETQYQSVTAPALAANTAPQRRWSSGLRALSSKPNLLSLPDAQKERRWSYNLDTADTRDPATSTQNTLPKGRRGSVARMLTAGRRASTTVRNTIRTIDPVRTRDNPLGLQLNEVVILRTDSYTPWSGFNARRFSEAGPAPAGYSLDEHQRPGMSEDEKEYAIKRIARHDDVELLSPWKRWAYRLSAPLAVLTIAIHIVYFVIRVLFTRSAEIRADTVYWMAWAFILIEVIVLLPMLMHRLWGLHAIGMRWRPKLRIIGDNVPSVDVIITCCGEDDELVLDTARAACNIDYPRSRFRVIICDDGNSSTLREKAERIAVERFDNLYYRSRPKFPGVPHHFKAGNLNYALEETQRLPGGGANFFAALDADMIPERDWLRALIPHMIQDPNCSMACPPQLFYNVPKDDPLCQSLDLFVHVSEPMKDSLGVAWCTGSGYVMRRAALEAIGGFPTGSLAEDVCTSSMLLGSGWNTAFVHEPLQFGTVPDSLSSHLKQRTRWTIGTVQTSIKLRFCLWGPLVKRMSFFQRLCGFVYTIASLLTVVLVASMFTSPVVLISGGNLVPFSDYGQLKWLIRVWFASHAINRLNEFVTYLPSGYLTGQREARAVLWMAIFQSISIIRTFCIPSWLGGKVAVFTASGSQKAELQERDPRRRAPLWRRLKVTLWDCQCYLHLLYIAFTIVAVGLGSYWNLRRNKGTENILVGILTHAGWPPVLWLSCIFSCWAPIGYAIFPPNCPDREDLLDRDSKTGVAYPKESSKTIETGWGAWAHEIHYSAITVYTVVIFALSFRLS</sequence>
<feature type="transmembrane region" description="Helical" evidence="8">
    <location>
        <begin position="855"/>
        <end position="874"/>
    </location>
</feature>
<dbReference type="InterPro" id="IPR001173">
    <property type="entry name" value="Glyco_trans_2-like"/>
</dbReference>
<keyword evidence="6 8" id="KW-0472">Membrane</keyword>
<feature type="transmembrane region" description="Helical" evidence="8">
    <location>
        <begin position="690"/>
        <end position="712"/>
    </location>
</feature>
<dbReference type="PANTHER" id="PTHR43867">
    <property type="entry name" value="CELLULOSE SYNTHASE CATALYTIC SUBUNIT A [UDP-FORMING]"/>
    <property type="match status" value="1"/>
</dbReference>
<dbReference type="CDD" id="cd06421">
    <property type="entry name" value="CESA_CelA_like"/>
    <property type="match status" value="1"/>
</dbReference>
<dbReference type="Proteomes" id="UP001175261">
    <property type="component" value="Unassembled WGS sequence"/>
</dbReference>
<keyword evidence="3" id="KW-0808">Transferase</keyword>
<dbReference type="GO" id="GO:0016020">
    <property type="term" value="C:membrane"/>
    <property type="evidence" value="ECO:0007669"/>
    <property type="project" value="UniProtKB-SubCell"/>
</dbReference>
<evidence type="ECO:0000256" key="2">
    <source>
        <dbReference type="ARBA" id="ARBA00022676"/>
    </source>
</evidence>
<evidence type="ECO:0000256" key="6">
    <source>
        <dbReference type="ARBA" id="ARBA00023136"/>
    </source>
</evidence>
<dbReference type="InterPro" id="IPR050321">
    <property type="entry name" value="Glycosyltr_2/OpgH_subfam"/>
</dbReference>
<keyword evidence="5 8" id="KW-1133">Transmembrane helix</keyword>
<comment type="caution">
    <text evidence="10">The sequence shown here is derived from an EMBL/GenBank/DDBJ whole genome shotgun (WGS) entry which is preliminary data.</text>
</comment>
<keyword evidence="4 8" id="KW-0812">Transmembrane</keyword>
<evidence type="ECO:0000313" key="10">
    <source>
        <dbReference type="EMBL" id="KAK0391006.1"/>
    </source>
</evidence>
<feature type="transmembrane region" description="Helical" evidence="8">
    <location>
        <begin position="615"/>
        <end position="640"/>
    </location>
</feature>
<evidence type="ECO:0000256" key="4">
    <source>
        <dbReference type="ARBA" id="ARBA00022692"/>
    </source>
</evidence>
<dbReference type="EMBL" id="JAPDFR010000001">
    <property type="protein sequence ID" value="KAK0391006.1"/>
    <property type="molecule type" value="Genomic_DNA"/>
</dbReference>
<accession>A0AA39LAV5</accession>
<feature type="domain" description="Glycosyltransferase 2-like" evidence="9">
    <location>
        <begin position="452"/>
        <end position="632"/>
    </location>
</feature>
<feature type="transmembrane region" description="Helical" evidence="8">
    <location>
        <begin position="796"/>
        <end position="815"/>
    </location>
</feature>
<dbReference type="SUPFAM" id="SSF53448">
    <property type="entry name" value="Nucleotide-diphospho-sugar transferases"/>
    <property type="match status" value="1"/>
</dbReference>
<protein>
    <recommendedName>
        <fullName evidence="9">Glycosyltransferase 2-like domain-containing protein</fullName>
    </recommendedName>
</protein>
<evidence type="ECO:0000256" key="5">
    <source>
        <dbReference type="ARBA" id="ARBA00022989"/>
    </source>
</evidence>
<evidence type="ECO:0000256" key="3">
    <source>
        <dbReference type="ARBA" id="ARBA00022679"/>
    </source>
</evidence>
<keyword evidence="2" id="KW-0328">Glycosyltransferase</keyword>
<feature type="transmembrane region" description="Helical" evidence="8">
    <location>
        <begin position="754"/>
        <end position="775"/>
    </location>
</feature>
<feature type="transmembrane region" description="Helical" evidence="8">
    <location>
        <begin position="307"/>
        <end position="330"/>
    </location>
</feature>
<evidence type="ECO:0000259" key="9">
    <source>
        <dbReference type="Pfam" id="PF13632"/>
    </source>
</evidence>
<reference evidence="10" key="1">
    <citation type="submission" date="2022-10" db="EMBL/GenBank/DDBJ databases">
        <title>Determination and structural analysis of whole genome sequence of Sarocladium strictum F4-1.</title>
        <authorList>
            <person name="Hu L."/>
            <person name="Jiang Y."/>
        </authorList>
    </citation>
    <scope>NUCLEOTIDE SEQUENCE</scope>
    <source>
        <strain evidence="10">F4-1</strain>
    </source>
</reference>
<proteinExistence type="predicted"/>
<dbReference type="AlphaFoldDB" id="A0AA39LAV5"/>
<evidence type="ECO:0000256" key="7">
    <source>
        <dbReference type="SAM" id="MobiDB-lite"/>
    </source>
</evidence>
<organism evidence="10 11">
    <name type="scientific">Sarocladium strictum</name>
    <name type="common">Black bundle disease fungus</name>
    <name type="synonym">Acremonium strictum</name>
    <dbReference type="NCBI Taxonomy" id="5046"/>
    <lineage>
        <taxon>Eukaryota</taxon>
        <taxon>Fungi</taxon>
        <taxon>Dikarya</taxon>
        <taxon>Ascomycota</taxon>
        <taxon>Pezizomycotina</taxon>
        <taxon>Sordariomycetes</taxon>
        <taxon>Hypocreomycetidae</taxon>
        <taxon>Hypocreales</taxon>
        <taxon>Sarocladiaceae</taxon>
        <taxon>Sarocladium</taxon>
    </lineage>
</organism>
<feature type="region of interest" description="Disordered" evidence="7">
    <location>
        <begin position="1"/>
        <end position="67"/>
    </location>
</feature>
<comment type="subcellular location">
    <subcellularLocation>
        <location evidence="1">Membrane</location>
        <topology evidence="1">Multi-pass membrane protein</topology>
    </subcellularLocation>
</comment>
<keyword evidence="11" id="KW-1185">Reference proteome</keyword>
<feature type="transmembrane region" description="Helical" evidence="8">
    <location>
        <begin position="273"/>
        <end position="295"/>
    </location>
</feature>
<evidence type="ECO:0000256" key="8">
    <source>
        <dbReference type="SAM" id="Phobius"/>
    </source>
</evidence>
<feature type="compositionally biased region" description="Polar residues" evidence="7">
    <location>
        <begin position="1"/>
        <end position="13"/>
    </location>
</feature>